<organism evidence="10">
    <name type="scientific">Gongylonema pulchrum</name>
    <dbReference type="NCBI Taxonomy" id="637853"/>
    <lineage>
        <taxon>Eukaryota</taxon>
        <taxon>Metazoa</taxon>
        <taxon>Ecdysozoa</taxon>
        <taxon>Nematoda</taxon>
        <taxon>Chromadorea</taxon>
        <taxon>Rhabditida</taxon>
        <taxon>Spirurina</taxon>
        <taxon>Spiruromorpha</taxon>
        <taxon>Spiruroidea</taxon>
        <taxon>Gongylonematidae</taxon>
        <taxon>Gongylonema</taxon>
    </lineage>
</organism>
<dbReference type="PANTHER" id="PTHR23360">
    <property type="entry name" value="G-PROTEIN COUPLED RECEPTORS FAMILY 1 PROFILE DOMAIN-CONTAINING PROTEIN-RELATED"/>
    <property type="match status" value="1"/>
</dbReference>
<evidence type="ECO:0000259" key="7">
    <source>
        <dbReference type="PROSITE" id="PS50262"/>
    </source>
</evidence>
<dbReference type="InterPro" id="IPR047130">
    <property type="entry name" value="7TM_GPCR_Srsx_nematod"/>
</dbReference>
<dbReference type="InterPro" id="IPR017452">
    <property type="entry name" value="GPCR_Rhodpsn_7TM"/>
</dbReference>
<feature type="transmembrane region" description="Helical" evidence="6">
    <location>
        <begin position="80"/>
        <end position="106"/>
    </location>
</feature>
<keyword evidence="5" id="KW-0807">Transducer</keyword>
<evidence type="ECO:0000256" key="3">
    <source>
        <dbReference type="ARBA" id="ARBA00022989"/>
    </source>
</evidence>
<feature type="transmembrane region" description="Helical" evidence="6">
    <location>
        <begin position="6"/>
        <end position="27"/>
    </location>
</feature>
<dbReference type="WBParaSite" id="GPUH_0001902301-mRNA-1">
    <property type="protein sequence ID" value="GPUH_0001902301-mRNA-1"/>
    <property type="gene ID" value="GPUH_0001902301"/>
</dbReference>
<accession>A0A183EDF7</accession>
<proteinExistence type="inferred from homology"/>
<reference evidence="8 9" key="2">
    <citation type="submission" date="2018-11" db="EMBL/GenBank/DDBJ databases">
        <authorList>
            <consortium name="Pathogen Informatics"/>
        </authorList>
    </citation>
    <scope>NUCLEOTIDE SEQUENCE [LARGE SCALE GENOMIC DNA]</scope>
</reference>
<evidence type="ECO:0000313" key="10">
    <source>
        <dbReference type="WBParaSite" id="GPUH_0001902301-mRNA-1"/>
    </source>
</evidence>
<feature type="transmembrane region" description="Helical" evidence="6">
    <location>
        <begin position="39"/>
        <end position="56"/>
    </location>
</feature>
<dbReference type="GO" id="GO:0016020">
    <property type="term" value="C:membrane"/>
    <property type="evidence" value="ECO:0007669"/>
    <property type="project" value="UniProtKB-SubCell"/>
</dbReference>
<keyword evidence="4 6" id="KW-0472">Membrane</keyword>
<dbReference type="PANTHER" id="PTHR23360:SF37">
    <property type="entry name" value="G-PROTEIN COUPLED RECEPTORS FAMILY 1 PROFILE DOMAIN-CONTAINING PROTEIN"/>
    <property type="match status" value="1"/>
</dbReference>
<dbReference type="SMART" id="SM01381">
    <property type="entry name" value="7TM_GPCR_Srsx"/>
    <property type="match status" value="1"/>
</dbReference>
<gene>
    <name evidence="8" type="ORF">GPUH_LOCUS18997</name>
</gene>
<dbReference type="Proteomes" id="UP000271098">
    <property type="component" value="Unassembled WGS sequence"/>
</dbReference>
<dbReference type="GO" id="GO:0004930">
    <property type="term" value="F:G protein-coupled receptor activity"/>
    <property type="evidence" value="ECO:0007669"/>
    <property type="project" value="UniProtKB-KW"/>
</dbReference>
<comment type="similarity">
    <text evidence="5">Belongs to the G-protein coupled receptor 1 family.</text>
</comment>
<evidence type="ECO:0000256" key="1">
    <source>
        <dbReference type="ARBA" id="ARBA00004370"/>
    </source>
</evidence>
<evidence type="ECO:0000256" key="6">
    <source>
        <dbReference type="SAM" id="Phobius"/>
    </source>
</evidence>
<sequence>MRIIEIAAILMIPVLLFGLFGNLHLLYATYKIKHLQNRNGILVAIIAFLDMISGIHESKIAIEILSGKALKPRNVCFRSIVLYVISFNMACVEILFLAIDRFIAVWSPLRVFGVKRGARRDVDFHVLSYRIFIAAVGSGGFALLVAAVEDPLKFGCVGLVVALRKVLD</sequence>
<dbReference type="PRINTS" id="PR00237">
    <property type="entry name" value="GPCRRHODOPSN"/>
</dbReference>
<feature type="transmembrane region" description="Helical" evidence="6">
    <location>
        <begin position="127"/>
        <end position="148"/>
    </location>
</feature>
<dbReference type="InterPro" id="IPR019424">
    <property type="entry name" value="7TM_GPCR_Srsx"/>
</dbReference>
<dbReference type="Gene3D" id="1.20.1070.10">
    <property type="entry name" value="Rhodopsin 7-helix transmembrane proteins"/>
    <property type="match status" value="1"/>
</dbReference>
<keyword evidence="9" id="KW-1185">Reference proteome</keyword>
<name>A0A183EDF7_9BILA</name>
<dbReference type="SUPFAM" id="SSF81321">
    <property type="entry name" value="Family A G protein-coupled receptor-like"/>
    <property type="match status" value="1"/>
</dbReference>
<keyword evidence="3 6" id="KW-1133">Transmembrane helix</keyword>
<protein>
    <submittedName>
        <fullName evidence="10">G_PROTEIN_RECEP_F1_2 domain-containing protein</fullName>
    </submittedName>
</protein>
<evidence type="ECO:0000256" key="4">
    <source>
        <dbReference type="ARBA" id="ARBA00023136"/>
    </source>
</evidence>
<evidence type="ECO:0000256" key="2">
    <source>
        <dbReference type="ARBA" id="ARBA00022692"/>
    </source>
</evidence>
<comment type="subcellular location">
    <subcellularLocation>
        <location evidence="1">Membrane</location>
    </subcellularLocation>
</comment>
<keyword evidence="2 5" id="KW-0812">Transmembrane</keyword>
<reference evidence="10" key="1">
    <citation type="submission" date="2016-06" db="UniProtKB">
        <authorList>
            <consortium name="WormBaseParasite"/>
        </authorList>
    </citation>
    <scope>IDENTIFICATION</scope>
</reference>
<dbReference type="InterPro" id="IPR000276">
    <property type="entry name" value="GPCR_Rhodpsn"/>
</dbReference>
<keyword evidence="5" id="KW-0297">G-protein coupled receptor</keyword>
<dbReference type="EMBL" id="UYRT01087730">
    <property type="protein sequence ID" value="VDN32911.1"/>
    <property type="molecule type" value="Genomic_DNA"/>
</dbReference>
<evidence type="ECO:0000313" key="9">
    <source>
        <dbReference type="Proteomes" id="UP000271098"/>
    </source>
</evidence>
<dbReference type="AlphaFoldDB" id="A0A183EDF7"/>
<dbReference type="PROSITE" id="PS50262">
    <property type="entry name" value="G_PROTEIN_RECEP_F1_2"/>
    <property type="match status" value="1"/>
</dbReference>
<evidence type="ECO:0000313" key="8">
    <source>
        <dbReference type="EMBL" id="VDN32911.1"/>
    </source>
</evidence>
<evidence type="ECO:0000256" key="5">
    <source>
        <dbReference type="RuleBase" id="RU000688"/>
    </source>
</evidence>
<feature type="domain" description="G-protein coupled receptors family 1 profile" evidence="7">
    <location>
        <begin position="21"/>
        <end position="110"/>
    </location>
</feature>
<dbReference type="Pfam" id="PF10320">
    <property type="entry name" value="7TM_GPCR_Srsx"/>
    <property type="match status" value="1"/>
</dbReference>
<dbReference type="PROSITE" id="PS00237">
    <property type="entry name" value="G_PROTEIN_RECEP_F1_1"/>
    <property type="match status" value="1"/>
</dbReference>
<keyword evidence="5" id="KW-0675">Receptor</keyword>